<dbReference type="KEGG" id="smon:AWR27_24070"/>
<proteinExistence type="predicted"/>
<dbReference type="RefSeq" id="WP_077133578.1">
    <property type="nucleotide sequence ID" value="NZ_CP014263.1"/>
</dbReference>
<keyword evidence="4" id="KW-1185">Reference proteome</keyword>
<dbReference type="OrthoDB" id="7058419at2"/>
<evidence type="ECO:0000256" key="2">
    <source>
        <dbReference type="SAM" id="SignalP"/>
    </source>
</evidence>
<protein>
    <submittedName>
        <fullName evidence="3">Uncharacterized protein</fullName>
    </submittedName>
</protein>
<sequence>MNVRMNLVQLSLVAMPFLSLAQPKQLITSARPSTARTVSHTTTVSVPQPGTTAEAAPATAQTNAVAETTGDPNTLPLFGERSKTAAQIDAEIHFLNDCDRNFASRTEASEFFANRGWDYVMDGQLDTAAYRFNLAWLLNDRNPDAYWGLGVVSYQKDRLPDAIRMLKRGLTVADSNATLMTDLATVQLKYYQEKADPDVLAEADQHLQRAVVLNPAHATPYQKLSLLNYLKADYAKAWSYFHKARAIDLSGLDLSYLNELLAKMPDPEGVFK</sequence>
<name>A0A1P9X3B8_9BACT</name>
<feature type="chain" id="PRO_5012433450" evidence="2">
    <location>
        <begin position="22"/>
        <end position="272"/>
    </location>
</feature>
<organism evidence="3 4">
    <name type="scientific">Spirosoma montaniterrae</name>
    <dbReference type="NCBI Taxonomy" id="1178516"/>
    <lineage>
        <taxon>Bacteria</taxon>
        <taxon>Pseudomonadati</taxon>
        <taxon>Bacteroidota</taxon>
        <taxon>Cytophagia</taxon>
        <taxon>Cytophagales</taxon>
        <taxon>Cytophagaceae</taxon>
        <taxon>Spirosoma</taxon>
    </lineage>
</organism>
<accession>A0A1P9X3B8</accession>
<feature type="compositionally biased region" description="Polar residues" evidence="1">
    <location>
        <begin position="31"/>
        <end position="50"/>
    </location>
</feature>
<dbReference type="EMBL" id="CP014263">
    <property type="protein sequence ID" value="AQG82101.1"/>
    <property type="molecule type" value="Genomic_DNA"/>
</dbReference>
<reference evidence="3 4" key="1">
    <citation type="submission" date="2016-01" db="EMBL/GenBank/DDBJ databases">
        <authorList>
            <person name="Oliw E.H."/>
        </authorList>
    </citation>
    <scope>NUCLEOTIDE SEQUENCE [LARGE SCALE GENOMIC DNA]</scope>
    <source>
        <strain evidence="3 4">DY10</strain>
    </source>
</reference>
<evidence type="ECO:0000256" key="1">
    <source>
        <dbReference type="SAM" id="MobiDB-lite"/>
    </source>
</evidence>
<dbReference type="SUPFAM" id="SSF48452">
    <property type="entry name" value="TPR-like"/>
    <property type="match status" value="1"/>
</dbReference>
<dbReference type="AlphaFoldDB" id="A0A1P9X3B8"/>
<dbReference type="InterPro" id="IPR011990">
    <property type="entry name" value="TPR-like_helical_dom_sf"/>
</dbReference>
<dbReference type="STRING" id="1178516.AWR27_24070"/>
<gene>
    <name evidence="3" type="ORF">AWR27_24070</name>
</gene>
<dbReference type="Gene3D" id="1.25.40.10">
    <property type="entry name" value="Tetratricopeptide repeat domain"/>
    <property type="match status" value="1"/>
</dbReference>
<evidence type="ECO:0000313" key="3">
    <source>
        <dbReference type="EMBL" id="AQG82101.1"/>
    </source>
</evidence>
<feature type="region of interest" description="Disordered" evidence="1">
    <location>
        <begin position="31"/>
        <end position="58"/>
    </location>
</feature>
<evidence type="ECO:0000313" key="4">
    <source>
        <dbReference type="Proteomes" id="UP000187941"/>
    </source>
</evidence>
<keyword evidence="2" id="KW-0732">Signal</keyword>
<dbReference type="Proteomes" id="UP000187941">
    <property type="component" value="Chromosome"/>
</dbReference>
<feature type="signal peptide" evidence="2">
    <location>
        <begin position="1"/>
        <end position="21"/>
    </location>
</feature>